<name>A0A250B681_9GAMM</name>
<dbReference type="AlphaFoldDB" id="A0A250B681"/>
<dbReference type="EMBL" id="CP014136">
    <property type="protein sequence ID" value="ATA21758.1"/>
    <property type="molecule type" value="Genomic_DNA"/>
</dbReference>
<reference evidence="1 2" key="1">
    <citation type="submission" date="2016-01" db="EMBL/GenBank/DDBJ databases">
        <authorList>
            <person name="Oliw E.H."/>
        </authorList>
    </citation>
    <scope>NUCLEOTIDE SEQUENCE [LARGE SCALE GENOMIC DNA]</scope>
    <source>
        <strain evidence="1 2">FRB97</strain>
    </source>
</reference>
<dbReference type="RefSeq" id="WP_095848343.1">
    <property type="nucleotide sequence ID" value="NZ_CP014136.1"/>
</dbReference>
<evidence type="ECO:0000313" key="1">
    <source>
        <dbReference type="EMBL" id="ATA21758.1"/>
    </source>
</evidence>
<accession>A0A250B681</accession>
<keyword evidence="2" id="KW-1185">Reference proteome</keyword>
<gene>
    <name evidence="1" type="ORF">AWC35_21815</name>
</gene>
<evidence type="ECO:0000313" key="2">
    <source>
        <dbReference type="Proteomes" id="UP000217182"/>
    </source>
</evidence>
<dbReference type="KEGG" id="gqu:AWC35_21815"/>
<protein>
    <submittedName>
        <fullName evidence="1">Uncharacterized protein</fullName>
    </submittedName>
</protein>
<dbReference type="Proteomes" id="UP000217182">
    <property type="component" value="Chromosome"/>
</dbReference>
<dbReference type="OrthoDB" id="6922296at2"/>
<organism evidence="1 2">
    <name type="scientific">Gibbsiella quercinecans</name>
    <dbReference type="NCBI Taxonomy" id="929813"/>
    <lineage>
        <taxon>Bacteria</taxon>
        <taxon>Pseudomonadati</taxon>
        <taxon>Pseudomonadota</taxon>
        <taxon>Gammaproteobacteria</taxon>
        <taxon>Enterobacterales</taxon>
        <taxon>Yersiniaceae</taxon>
        <taxon>Gibbsiella</taxon>
    </lineage>
</organism>
<sequence>MGLELDYLGDNAWNDLVKSFDEVYSNADVDILTEKMNGARDMAIVINGKIGLKGGIEWMERKVKMLENIRPLDCLNDPDLIKRLRQYLIELPC</sequence>
<proteinExistence type="predicted"/>